<dbReference type="GeneID" id="64699696"/>
<keyword evidence="3" id="KW-1185">Reference proteome</keyword>
<evidence type="ECO:0000313" key="2">
    <source>
        <dbReference type="EMBL" id="KAG2108053.1"/>
    </source>
</evidence>
<sequence length="439" mass="50117">MPAQNPNEAIRPDFTTQEHENARQKLIDEGFNADQAARSLSALWTLTNNADKERWALEQRHRHEAEQREEEEQEERRQLIKDEQEAARLEDRKKNKNKYAPLVRGKVPSDPTIIPAQYALRKMKAGDYCELHYFTNKGLEDAKVSNLLAEPEALVMLPAADGLHSWVPAAAVKDPKSAPIVKDENLSWENFNKAAPRMIASMKLHDWPDDRVDMHIQFWCALQSHRWRHAPDTLKQRALLLYQSQQRCRWHMTIGMAQSWSLEELNQDLILEAREELFNEKRDKDTALAIQQAAATFVASNQHLSRMPSQQVATSQKCPYPPAEETSYSNKKVRQPRPLAAAGTLPCCTVCLGRNPHRTVECAASRTWDNQYETFAERIRKGLWTKDGKQICTGWQREEGCTTPKHDARHVCSGCGAATHGAQRCPRAQKAETIDTVQS</sequence>
<dbReference type="AlphaFoldDB" id="A0A9P7F735"/>
<feature type="compositionally biased region" description="Basic and acidic residues" evidence="1">
    <location>
        <begin position="57"/>
        <end position="66"/>
    </location>
</feature>
<dbReference type="OrthoDB" id="2688210at2759"/>
<accession>A0A9P7F735</accession>
<dbReference type="Proteomes" id="UP000823399">
    <property type="component" value="Unassembled WGS sequence"/>
</dbReference>
<protein>
    <submittedName>
        <fullName evidence="2">Uncharacterized protein</fullName>
    </submittedName>
</protein>
<name>A0A9P7F735_9AGAM</name>
<reference evidence="2" key="1">
    <citation type="journal article" date="2020" name="New Phytol.">
        <title>Comparative genomics reveals dynamic genome evolution in host specialist ectomycorrhizal fungi.</title>
        <authorList>
            <person name="Lofgren L.A."/>
            <person name="Nguyen N.H."/>
            <person name="Vilgalys R."/>
            <person name="Ruytinx J."/>
            <person name="Liao H.L."/>
            <person name="Branco S."/>
            <person name="Kuo A."/>
            <person name="LaButti K."/>
            <person name="Lipzen A."/>
            <person name="Andreopoulos W."/>
            <person name="Pangilinan J."/>
            <person name="Riley R."/>
            <person name="Hundley H."/>
            <person name="Na H."/>
            <person name="Barry K."/>
            <person name="Grigoriev I.V."/>
            <person name="Stajich J.E."/>
            <person name="Kennedy P.G."/>
        </authorList>
    </citation>
    <scope>NUCLEOTIDE SEQUENCE</scope>
    <source>
        <strain evidence="2">FC423</strain>
    </source>
</reference>
<feature type="region of interest" description="Disordered" evidence="1">
    <location>
        <begin position="1"/>
        <end position="21"/>
    </location>
</feature>
<feature type="region of interest" description="Disordered" evidence="1">
    <location>
        <begin position="310"/>
        <end position="335"/>
    </location>
</feature>
<organism evidence="2 3">
    <name type="scientific">Suillus discolor</name>
    <dbReference type="NCBI Taxonomy" id="1912936"/>
    <lineage>
        <taxon>Eukaryota</taxon>
        <taxon>Fungi</taxon>
        <taxon>Dikarya</taxon>
        <taxon>Basidiomycota</taxon>
        <taxon>Agaricomycotina</taxon>
        <taxon>Agaricomycetes</taxon>
        <taxon>Agaricomycetidae</taxon>
        <taxon>Boletales</taxon>
        <taxon>Suillineae</taxon>
        <taxon>Suillaceae</taxon>
        <taxon>Suillus</taxon>
    </lineage>
</organism>
<gene>
    <name evidence="2" type="ORF">F5147DRAFT_696492</name>
</gene>
<dbReference type="EMBL" id="JABBWM010000029">
    <property type="protein sequence ID" value="KAG2108053.1"/>
    <property type="molecule type" value="Genomic_DNA"/>
</dbReference>
<evidence type="ECO:0000313" key="3">
    <source>
        <dbReference type="Proteomes" id="UP000823399"/>
    </source>
</evidence>
<dbReference type="RefSeq" id="XP_041292651.1">
    <property type="nucleotide sequence ID" value="XM_041437437.1"/>
</dbReference>
<proteinExistence type="predicted"/>
<evidence type="ECO:0000256" key="1">
    <source>
        <dbReference type="SAM" id="MobiDB-lite"/>
    </source>
</evidence>
<feature type="region of interest" description="Disordered" evidence="1">
    <location>
        <begin position="57"/>
        <end position="79"/>
    </location>
</feature>
<comment type="caution">
    <text evidence="2">The sequence shown here is derived from an EMBL/GenBank/DDBJ whole genome shotgun (WGS) entry which is preliminary data.</text>
</comment>